<dbReference type="AlphaFoldDB" id="A0A0E0JQV9"/>
<organism evidence="1">
    <name type="scientific">Oryza punctata</name>
    <name type="common">Red rice</name>
    <dbReference type="NCBI Taxonomy" id="4537"/>
    <lineage>
        <taxon>Eukaryota</taxon>
        <taxon>Viridiplantae</taxon>
        <taxon>Streptophyta</taxon>
        <taxon>Embryophyta</taxon>
        <taxon>Tracheophyta</taxon>
        <taxon>Spermatophyta</taxon>
        <taxon>Magnoliopsida</taxon>
        <taxon>Liliopsida</taxon>
        <taxon>Poales</taxon>
        <taxon>Poaceae</taxon>
        <taxon>BOP clade</taxon>
        <taxon>Oryzoideae</taxon>
        <taxon>Oryzeae</taxon>
        <taxon>Oryzinae</taxon>
        <taxon>Oryza</taxon>
    </lineage>
</organism>
<evidence type="ECO:0000313" key="1">
    <source>
        <dbReference type="EnsemblPlants" id="OPUNC01G35690.1"/>
    </source>
</evidence>
<name>A0A0E0JQV9_ORYPU</name>
<reference evidence="1" key="1">
    <citation type="submission" date="2015-04" db="UniProtKB">
        <authorList>
            <consortium name="EnsemblPlants"/>
        </authorList>
    </citation>
    <scope>IDENTIFICATION</scope>
</reference>
<sequence length="122" mass="13918">MRQKGLVPNSARYALTMTICFLCKDDKCQEAEALLDDMVRAENSIASDKDRQQKAEDKCTEHFLQNKGMETSSIQRDKNVGILYRLLTKLCSRSSLVISRSIWFKEMSTLSKFLHPGLLVLS</sequence>
<reference evidence="1" key="2">
    <citation type="submission" date="2018-05" db="EMBL/GenBank/DDBJ databases">
        <title>OpunRS2 (Oryza punctata Reference Sequence Version 2).</title>
        <authorList>
            <person name="Zhang J."/>
            <person name="Kudrna D."/>
            <person name="Lee S."/>
            <person name="Talag J."/>
            <person name="Welchert J."/>
            <person name="Wing R.A."/>
        </authorList>
    </citation>
    <scope>NUCLEOTIDE SEQUENCE [LARGE SCALE GENOMIC DNA]</scope>
</reference>
<proteinExistence type="predicted"/>
<dbReference type="Gramene" id="OPUNC01G35690.1">
    <property type="protein sequence ID" value="OPUNC01G35690.1"/>
    <property type="gene ID" value="OPUNC01G35690"/>
</dbReference>
<keyword evidence="2" id="KW-1185">Reference proteome</keyword>
<protein>
    <submittedName>
        <fullName evidence="1">Uncharacterized protein</fullName>
    </submittedName>
</protein>
<evidence type="ECO:0000313" key="2">
    <source>
        <dbReference type="Proteomes" id="UP000026962"/>
    </source>
</evidence>
<accession>A0A0E0JQV9</accession>
<dbReference type="STRING" id="4537.A0A0E0JQV9"/>
<dbReference type="Proteomes" id="UP000026962">
    <property type="component" value="Chromosome 1"/>
</dbReference>
<dbReference type="EnsemblPlants" id="OPUNC01G35690.1">
    <property type="protein sequence ID" value="OPUNC01G35690.1"/>
    <property type="gene ID" value="OPUNC01G35690"/>
</dbReference>
<dbReference type="HOGENOM" id="CLU_2030496_0_0_1"/>